<evidence type="ECO:0000313" key="1">
    <source>
        <dbReference type="EMBL" id="EJD34656.1"/>
    </source>
</evidence>
<dbReference type="KEGG" id="adl:AURDEDRAFT_44987"/>
<dbReference type="Proteomes" id="UP000006514">
    <property type="component" value="Unassembled WGS sequence"/>
</dbReference>
<dbReference type="InParanoid" id="J0D6V6"/>
<dbReference type="AlphaFoldDB" id="J0D6V6"/>
<keyword evidence="2" id="KW-1185">Reference proteome</keyword>
<evidence type="ECO:0000313" key="2">
    <source>
        <dbReference type="Proteomes" id="UP000006514"/>
    </source>
</evidence>
<name>J0D6V6_AURST</name>
<proteinExistence type="predicted"/>
<organism evidence="1 2">
    <name type="scientific">Auricularia subglabra (strain TFB-10046 / SS5)</name>
    <name type="common">White-rot fungus</name>
    <name type="synonym">Auricularia delicata (strain TFB10046)</name>
    <dbReference type="NCBI Taxonomy" id="717982"/>
    <lineage>
        <taxon>Eukaryota</taxon>
        <taxon>Fungi</taxon>
        <taxon>Dikarya</taxon>
        <taxon>Basidiomycota</taxon>
        <taxon>Agaricomycotina</taxon>
        <taxon>Agaricomycetes</taxon>
        <taxon>Auriculariales</taxon>
        <taxon>Auriculariaceae</taxon>
        <taxon>Auricularia</taxon>
    </lineage>
</organism>
<sequence>LSGRILDEQAAECEDTMKTHVSGKFATGQCDGWKDTCKSAIIAFMMNVEYTPWLINTVDVSRCAKDAKNLLDLVIKELNYAADALKLTVVAWCTDASGESRKM</sequence>
<feature type="non-terminal residue" evidence="1">
    <location>
        <position position="1"/>
    </location>
</feature>
<dbReference type="OrthoDB" id="3257713at2759"/>
<accession>J0D6V6</accession>
<dbReference type="eggNOG" id="ENOG502SB75">
    <property type="taxonomic scope" value="Eukaryota"/>
</dbReference>
<protein>
    <recommendedName>
        <fullName evidence="3">DUF659 domain-containing protein</fullName>
    </recommendedName>
</protein>
<reference evidence="2" key="1">
    <citation type="journal article" date="2012" name="Science">
        <title>The Paleozoic origin of enzymatic lignin decomposition reconstructed from 31 fungal genomes.</title>
        <authorList>
            <person name="Floudas D."/>
            <person name="Binder M."/>
            <person name="Riley R."/>
            <person name="Barry K."/>
            <person name="Blanchette R.A."/>
            <person name="Henrissat B."/>
            <person name="Martinez A.T."/>
            <person name="Otillar R."/>
            <person name="Spatafora J.W."/>
            <person name="Yadav J.S."/>
            <person name="Aerts A."/>
            <person name="Benoit I."/>
            <person name="Boyd A."/>
            <person name="Carlson A."/>
            <person name="Copeland A."/>
            <person name="Coutinho P.M."/>
            <person name="de Vries R.P."/>
            <person name="Ferreira P."/>
            <person name="Findley K."/>
            <person name="Foster B."/>
            <person name="Gaskell J."/>
            <person name="Glotzer D."/>
            <person name="Gorecki P."/>
            <person name="Heitman J."/>
            <person name="Hesse C."/>
            <person name="Hori C."/>
            <person name="Igarashi K."/>
            <person name="Jurgens J.A."/>
            <person name="Kallen N."/>
            <person name="Kersten P."/>
            <person name="Kohler A."/>
            <person name="Kuees U."/>
            <person name="Kumar T.K.A."/>
            <person name="Kuo A."/>
            <person name="LaButti K."/>
            <person name="Larrondo L.F."/>
            <person name="Lindquist E."/>
            <person name="Ling A."/>
            <person name="Lombard V."/>
            <person name="Lucas S."/>
            <person name="Lundell T."/>
            <person name="Martin R."/>
            <person name="McLaughlin D.J."/>
            <person name="Morgenstern I."/>
            <person name="Morin E."/>
            <person name="Murat C."/>
            <person name="Nagy L.G."/>
            <person name="Nolan M."/>
            <person name="Ohm R.A."/>
            <person name="Patyshakuliyeva A."/>
            <person name="Rokas A."/>
            <person name="Ruiz-Duenas F.J."/>
            <person name="Sabat G."/>
            <person name="Salamov A."/>
            <person name="Samejima M."/>
            <person name="Schmutz J."/>
            <person name="Slot J.C."/>
            <person name="St John F."/>
            <person name="Stenlid J."/>
            <person name="Sun H."/>
            <person name="Sun S."/>
            <person name="Syed K."/>
            <person name="Tsang A."/>
            <person name="Wiebenga A."/>
            <person name="Young D."/>
            <person name="Pisabarro A."/>
            <person name="Eastwood D.C."/>
            <person name="Martin F."/>
            <person name="Cullen D."/>
            <person name="Grigoriev I.V."/>
            <person name="Hibbett D.S."/>
        </authorList>
    </citation>
    <scope>NUCLEOTIDE SEQUENCE [LARGE SCALE GENOMIC DNA]</scope>
    <source>
        <strain evidence="2">TFB10046</strain>
    </source>
</reference>
<gene>
    <name evidence="1" type="ORF">AURDEDRAFT_44987</name>
</gene>
<dbReference type="EMBL" id="JH687929">
    <property type="protein sequence ID" value="EJD34656.1"/>
    <property type="molecule type" value="Genomic_DNA"/>
</dbReference>
<evidence type="ECO:0008006" key="3">
    <source>
        <dbReference type="Google" id="ProtNLM"/>
    </source>
</evidence>
<feature type="non-terminal residue" evidence="1">
    <location>
        <position position="103"/>
    </location>
</feature>